<evidence type="ECO:0000313" key="1">
    <source>
        <dbReference type="EMBL" id="MEQ2294641.1"/>
    </source>
</evidence>
<proteinExistence type="predicted"/>
<accession>A0ABV0YLK9</accession>
<reference evidence="1 2" key="1">
    <citation type="submission" date="2021-06" db="EMBL/GenBank/DDBJ databases">
        <authorList>
            <person name="Palmer J.M."/>
        </authorList>
    </citation>
    <scope>NUCLEOTIDE SEQUENCE [LARGE SCALE GENOMIC DNA]</scope>
    <source>
        <strain evidence="1 2">AS_MEX2019</strain>
        <tissue evidence="1">Muscle</tissue>
    </source>
</reference>
<keyword evidence="2" id="KW-1185">Reference proteome</keyword>
<comment type="caution">
    <text evidence="1">The sequence shown here is derived from an EMBL/GenBank/DDBJ whole genome shotgun (WGS) entry which is preliminary data.</text>
</comment>
<evidence type="ECO:0000313" key="2">
    <source>
        <dbReference type="Proteomes" id="UP001469553"/>
    </source>
</evidence>
<organism evidence="1 2">
    <name type="scientific">Ameca splendens</name>
    <dbReference type="NCBI Taxonomy" id="208324"/>
    <lineage>
        <taxon>Eukaryota</taxon>
        <taxon>Metazoa</taxon>
        <taxon>Chordata</taxon>
        <taxon>Craniata</taxon>
        <taxon>Vertebrata</taxon>
        <taxon>Euteleostomi</taxon>
        <taxon>Actinopterygii</taxon>
        <taxon>Neopterygii</taxon>
        <taxon>Teleostei</taxon>
        <taxon>Neoteleostei</taxon>
        <taxon>Acanthomorphata</taxon>
        <taxon>Ovalentaria</taxon>
        <taxon>Atherinomorphae</taxon>
        <taxon>Cyprinodontiformes</taxon>
        <taxon>Goodeidae</taxon>
        <taxon>Ameca</taxon>
    </lineage>
</organism>
<gene>
    <name evidence="1" type="ORF">AMECASPLE_005975</name>
</gene>
<sequence>MFLMLISHSPSVLFRFPGPQLSHILLISSSPSSLVHTPLSSGFKFSGFHCSPLDSLLTSLVPRLCGLVCYPACVPRVSVFQFLIHVVNSLCSSRPTGCILVLLNLKTLHTDAKYCTNP</sequence>
<name>A0ABV0YLK9_9TELE</name>
<protein>
    <submittedName>
        <fullName evidence="1">Uncharacterized protein</fullName>
    </submittedName>
</protein>
<dbReference type="Proteomes" id="UP001469553">
    <property type="component" value="Unassembled WGS sequence"/>
</dbReference>
<dbReference type="EMBL" id="JAHRIP010037901">
    <property type="protein sequence ID" value="MEQ2294641.1"/>
    <property type="molecule type" value="Genomic_DNA"/>
</dbReference>